<dbReference type="PANTHER" id="PTHR42794:SF2">
    <property type="entry name" value="ABC TRANSPORTER ATP-BINDING PROTEIN"/>
    <property type="match status" value="1"/>
</dbReference>
<dbReference type="OrthoDB" id="3579586at2"/>
<keyword evidence="5" id="KW-1185">Reference proteome</keyword>
<dbReference type="AlphaFoldDB" id="A0A0G3GZR9"/>
<dbReference type="PATRIC" id="fig|571915.4.peg.2462"/>
<dbReference type="EMBL" id="CP011542">
    <property type="protein sequence ID" value="AKK06616.1"/>
    <property type="molecule type" value="Genomic_DNA"/>
</dbReference>
<reference evidence="5" key="2">
    <citation type="submission" date="2015-05" db="EMBL/GenBank/DDBJ databases">
        <title>Complete genome sequence of Corynebacterium mustelae DSM 45274, isolated from various tissues of a male ferret with lethal sepsis.</title>
        <authorList>
            <person name="Ruckert C."/>
            <person name="Albersmeier A."/>
            <person name="Winkler A."/>
            <person name="Tauch A."/>
        </authorList>
    </citation>
    <scope>NUCLEOTIDE SEQUENCE [LARGE SCALE GENOMIC DNA]</scope>
    <source>
        <strain evidence="5">DSM 45274</strain>
    </source>
</reference>
<evidence type="ECO:0000256" key="2">
    <source>
        <dbReference type="ARBA" id="ARBA00022840"/>
    </source>
</evidence>
<gene>
    <name evidence="4" type="ORF">CMUST_11525</name>
</gene>
<evidence type="ECO:0000313" key="4">
    <source>
        <dbReference type="EMBL" id="AKK06616.1"/>
    </source>
</evidence>
<proteinExistence type="predicted"/>
<evidence type="ECO:0000313" key="5">
    <source>
        <dbReference type="Proteomes" id="UP000035199"/>
    </source>
</evidence>
<keyword evidence="1" id="KW-0547">Nucleotide-binding</keyword>
<dbReference type="SMART" id="SM00382">
    <property type="entry name" value="AAA"/>
    <property type="match status" value="1"/>
</dbReference>
<evidence type="ECO:0000256" key="1">
    <source>
        <dbReference type="ARBA" id="ARBA00022741"/>
    </source>
</evidence>
<dbReference type="GO" id="GO:0005524">
    <property type="term" value="F:ATP binding"/>
    <property type="evidence" value="ECO:0007669"/>
    <property type="project" value="UniProtKB-KW"/>
</dbReference>
<protein>
    <submittedName>
        <fullName evidence="4">ABC-type cobalamin/Fe3+-siderophore transport system, ATPase component</fullName>
        <ecNumber evidence="4">3.6.3.34</ecNumber>
    </submittedName>
</protein>
<dbReference type="PANTHER" id="PTHR42794">
    <property type="entry name" value="HEMIN IMPORT ATP-BINDING PROTEIN HMUV"/>
    <property type="match status" value="1"/>
</dbReference>
<dbReference type="InterPro" id="IPR003439">
    <property type="entry name" value="ABC_transporter-like_ATP-bd"/>
</dbReference>
<dbReference type="PROSITE" id="PS00211">
    <property type="entry name" value="ABC_TRANSPORTER_1"/>
    <property type="match status" value="1"/>
</dbReference>
<feature type="domain" description="ABC transporter" evidence="3">
    <location>
        <begin position="5"/>
        <end position="233"/>
    </location>
</feature>
<dbReference type="PROSITE" id="PS50893">
    <property type="entry name" value="ABC_TRANSPORTER_2"/>
    <property type="match status" value="1"/>
</dbReference>
<keyword evidence="2" id="KW-0067">ATP-binding</keyword>
<accession>A0A0G3GZR9</accession>
<dbReference type="InterPro" id="IPR017871">
    <property type="entry name" value="ABC_transporter-like_CS"/>
</dbReference>
<dbReference type="InterPro" id="IPR003593">
    <property type="entry name" value="AAA+_ATPase"/>
</dbReference>
<dbReference type="STRING" id="571915.CMUST_11525"/>
<name>A0A0G3GZR9_9CORY</name>
<dbReference type="CDD" id="cd03214">
    <property type="entry name" value="ABC_Iron-Siderophores_B12_Hemin"/>
    <property type="match status" value="1"/>
</dbReference>
<reference evidence="4 5" key="1">
    <citation type="journal article" date="2015" name="Genome Announc.">
        <title>Complete Genome Sequence of the Type Strain Corynebacterium mustelae DSM 45274, Isolated from Various Tissues of a Male Ferret with Lethal Sepsis.</title>
        <authorList>
            <person name="Ruckert C."/>
            <person name="Eimer J."/>
            <person name="Winkler A."/>
            <person name="Tauch A."/>
        </authorList>
    </citation>
    <scope>NUCLEOTIDE SEQUENCE [LARGE SCALE GENOMIC DNA]</scope>
    <source>
        <strain evidence="4 5">DSM 45274</strain>
    </source>
</reference>
<keyword evidence="4" id="KW-0378">Hydrolase</keyword>
<dbReference type="RefSeq" id="WP_047262609.1">
    <property type="nucleotide sequence ID" value="NZ_CP011542.1"/>
</dbReference>
<sequence>MVNELTISNVSVGYGKNSVVSDFTATPLSGGTITALLGPNAAGKSTLIKAISGILRHTGEVEFRRDLETFSGNSLRRHIGYVPQDLPSSAALHAFETVLIAARRATTDPEWSAAKTMTSLGIADLGHRYLGELSGGQRQLVGVAQALVTSPSIVVLDEPTSALDLRRQLFLLDYVRQWVAETNAIGLIAIHDINLAARFADSILVMKSGHPVAQGCPTEVLNPEVIKDVYGVHVDVFSHNDMHMVAPISVA</sequence>
<dbReference type="InterPro" id="IPR027417">
    <property type="entry name" value="P-loop_NTPase"/>
</dbReference>
<organism evidence="4 5">
    <name type="scientific">Corynebacterium mustelae</name>
    <dbReference type="NCBI Taxonomy" id="571915"/>
    <lineage>
        <taxon>Bacteria</taxon>
        <taxon>Bacillati</taxon>
        <taxon>Actinomycetota</taxon>
        <taxon>Actinomycetes</taxon>
        <taxon>Mycobacteriales</taxon>
        <taxon>Corynebacteriaceae</taxon>
        <taxon>Corynebacterium</taxon>
    </lineage>
</organism>
<dbReference type="Gene3D" id="3.40.50.300">
    <property type="entry name" value="P-loop containing nucleotide triphosphate hydrolases"/>
    <property type="match status" value="1"/>
</dbReference>
<evidence type="ECO:0000259" key="3">
    <source>
        <dbReference type="PROSITE" id="PS50893"/>
    </source>
</evidence>
<dbReference type="Proteomes" id="UP000035199">
    <property type="component" value="Chromosome"/>
</dbReference>
<dbReference type="Pfam" id="PF00005">
    <property type="entry name" value="ABC_tran"/>
    <property type="match status" value="1"/>
</dbReference>
<dbReference type="EC" id="3.6.3.34" evidence="4"/>
<dbReference type="KEGG" id="cmv:CMUST_11525"/>
<dbReference type="SUPFAM" id="SSF52540">
    <property type="entry name" value="P-loop containing nucleoside triphosphate hydrolases"/>
    <property type="match status" value="1"/>
</dbReference>
<dbReference type="GO" id="GO:0016887">
    <property type="term" value="F:ATP hydrolysis activity"/>
    <property type="evidence" value="ECO:0007669"/>
    <property type="project" value="InterPro"/>
</dbReference>